<gene>
    <name evidence="1" type="primary">HEM3</name>
    <name evidence="1" type="ORF">QFC19_007404</name>
</gene>
<reference evidence="1" key="1">
    <citation type="submission" date="2023-04" db="EMBL/GenBank/DDBJ databases">
        <title>Draft Genome sequencing of Naganishia species isolated from polar environments using Oxford Nanopore Technology.</title>
        <authorList>
            <person name="Leo P."/>
            <person name="Venkateswaran K."/>
        </authorList>
    </citation>
    <scope>NUCLEOTIDE SEQUENCE</scope>
    <source>
        <strain evidence="1">MNA-CCFEE 5261</strain>
    </source>
</reference>
<evidence type="ECO:0000313" key="2">
    <source>
        <dbReference type="Proteomes" id="UP001241377"/>
    </source>
</evidence>
<accession>A0ACC2V9X6</accession>
<proteinExistence type="predicted"/>
<keyword evidence="2" id="KW-1185">Reference proteome</keyword>
<name>A0ACC2V9X6_9TREE</name>
<dbReference type="EMBL" id="JASBWR010000097">
    <property type="protein sequence ID" value="KAJ9095915.1"/>
    <property type="molecule type" value="Genomic_DNA"/>
</dbReference>
<dbReference type="Proteomes" id="UP001241377">
    <property type="component" value="Unassembled WGS sequence"/>
</dbReference>
<organism evidence="1 2">
    <name type="scientific">Naganishia cerealis</name>
    <dbReference type="NCBI Taxonomy" id="610337"/>
    <lineage>
        <taxon>Eukaryota</taxon>
        <taxon>Fungi</taxon>
        <taxon>Dikarya</taxon>
        <taxon>Basidiomycota</taxon>
        <taxon>Agaricomycotina</taxon>
        <taxon>Tremellomycetes</taxon>
        <taxon>Filobasidiales</taxon>
        <taxon>Filobasidiaceae</taxon>
        <taxon>Naganishia</taxon>
    </lineage>
</organism>
<protein>
    <submittedName>
        <fullName evidence="1">Porphobilinogen deaminase</fullName>
    </submittedName>
</protein>
<evidence type="ECO:0000313" key="1">
    <source>
        <dbReference type="EMBL" id="KAJ9095915.1"/>
    </source>
</evidence>
<comment type="caution">
    <text evidence="1">The sequence shown here is derived from an EMBL/GenBank/DDBJ whole genome shotgun (WGS) entry which is preliminary data.</text>
</comment>
<sequence>MTNFDPNTTKHIQIGGRKLTLAVAQSNIVKKHLVAKFPQLKCSILALSTLGDQIQSQPLYLFGGKALWTKELETLLMQAIGGLPQLDMIVHSLKDVPTNLPEEFELGCILDRLDPRDVLVMRKGSKYKSLAELPAGTMVGTSSVRRSSQLMKNYPHLRFDSARGNINTRVQKLDAEDSPFECLLLAAAGLQRVGLDHRITTYLDAPDMYYAVGQGALGVEIRKGDEQIKQLLQAIEDVPTSLCCHAERSLMRYLEGGCSVPIGVHTDYDKTTQVLKFNAIVVSPDGNEFVEDKIEMKVTTKSEADALGQQLGDKLIAKGAKEILAAINFDRINQPPVVVPSPAPSEIIVSSSDEEKEKFGEDRMSGAQRYV</sequence>